<keyword evidence="5" id="KW-1185">Reference proteome</keyword>
<proteinExistence type="predicted"/>
<evidence type="ECO:0000256" key="1">
    <source>
        <dbReference type="ARBA" id="ARBA00001933"/>
    </source>
</evidence>
<protein>
    <recommendedName>
        <fullName evidence="6">Glutamate decarboxylase</fullName>
    </recommendedName>
</protein>
<evidence type="ECO:0008006" key="6">
    <source>
        <dbReference type="Google" id="ProtNLM"/>
    </source>
</evidence>
<keyword evidence="2" id="KW-0663">Pyridoxal phosphate</keyword>
<dbReference type="OrthoDB" id="10254570at2759"/>
<dbReference type="GO" id="GO:0016020">
    <property type="term" value="C:membrane"/>
    <property type="evidence" value="ECO:0007669"/>
    <property type="project" value="GOC"/>
</dbReference>
<evidence type="ECO:0000313" key="5">
    <source>
        <dbReference type="Proteomes" id="UP000821853"/>
    </source>
</evidence>
<comment type="caution">
    <text evidence="4">The sequence shown here is derived from an EMBL/GenBank/DDBJ whole genome shotgun (WGS) entry which is preliminary data.</text>
</comment>
<dbReference type="AlphaFoldDB" id="A0A9J6FC18"/>
<sequence length="368" mass="40693">MNTIAVAGHSLFHQACVLARDVSGLVVLLWQWWCVACPVRALQVWNETLSAPSVLREKGLGGLQKESLAYAMWRVCGLFSFHWDLVNSRYQETEPATLILTTALVTYIGQRLLRRLIYGEGFVPNGKRGLLATVRGLPIVRDYVQQRLDRVSVDIERSLNKHYGDCRFILELPDKAWTPEAILEEMARNDALCPEGWNKGVVSGAVYTEHDSRLDALMVSVYERHLRTNPLHSDVFIGVRKMEAEVIRWCCNLFHGGPDSCGSMASGGTESLILACKAYRDYGYHEKGIAYPEIIVPATAHAGFDKAGQYLRIKVVHVPVDPDTMRVDPRKMKAAITSNTILASAPACWGGPSGAALRCTGACPSGVH</sequence>
<dbReference type="SUPFAM" id="SSF53383">
    <property type="entry name" value="PLP-dependent transferases"/>
    <property type="match status" value="1"/>
</dbReference>
<dbReference type="GO" id="GO:0008117">
    <property type="term" value="F:sphinganine-1-phosphate aldolase activity"/>
    <property type="evidence" value="ECO:0007669"/>
    <property type="project" value="TreeGrafter"/>
</dbReference>
<dbReference type="InterPro" id="IPR015421">
    <property type="entry name" value="PyrdxlP-dep_Trfase_major"/>
</dbReference>
<dbReference type="Gene3D" id="3.40.640.10">
    <property type="entry name" value="Type I PLP-dependent aspartate aminotransferase-like (Major domain)"/>
    <property type="match status" value="1"/>
</dbReference>
<dbReference type="VEuPathDB" id="VectorBase:HLOH_050582"/>
<dbReference type="InterPro" id="IPR000653">
    <property type="entry name" value="DegT/StrS_aminotransferase"/>
</dbReference>
<evidence type="ECO:0000256" key="3">
    <source>
        <dbReference type="ARBA" id="ARBA00023239"/>
    </source>
</evidence>
<accession>A0A9J6FC18</accession>
<dbReference type="OMA" id="RMINNAF"/>
<evidence type="ECO:0000313" key="4">
    <source>
        <dbReference type="EMBL" id="KAH9360128.1"/>
    </source>
</evidence>
<evidence type="ECO:0000256" key="2">
    <source>
        <dbReference type="ARBA" id="ARBA00022898"/>
    </source>
</evidence>
<dbReference type="Pfam" id="PF01041">
    <property type="entry name" value="DegT_DnrJ_EryC1"/>
    <property type="match status" value="1"/>
</dbReference>
<comment type="cofactor">
    <cofactor evidence="1">
        <name>pyridoxal 5'-phosphate</name>
        <dbReference type="ChEBI" id="CHEBI:597326"/>
    </cofactor>
</comment>
<dbReference type="GO" id="GO:0005783">
    <property type="term" value="C:endoplasmic reticulum"/>
    <property type="evidence" value="ECO:0007669"/>
    <property type="project" value="TreeGrafter"/>
</dbReference>
<gene>
    <name evidence="4" type="ORF">HPB48_020343</name>
</gene>
<dbReference type="PANTHER" id="PTHR42735:SF6">
    <property type="entry name" value="SPHINGOSINE-1-PHOSPHATE LYASE 1"/>
    <property type="match status" value="1"/>
</dbReference>
<keyword evidence="3" id="KW-0456">Lyase</keyword>
<dbReference type="InterPro" id="IPR050477">
    <property type="entry name" value="GrpII_AminoAcid_Decarb"/>
</dbReference>
<organism evidence="4 5">
    <name type="scientific">Haemaphysalis longicornis</name>
    <name type="common">Bush tick</name>
    <dbReference type="NCBI Taxonomy" id="44386"/>
    <lineage>
        <taxon>Eukaryota</taxon>
        <taxon>Metazoa</taxon>
        <taxon>Ecdysozoa</taxon>
        <taxon>Arthropoda</taxon>
        <taxon>Chelicerata</taxon>
        <taxon>Arachnida</taxon>
        <taxon>Acari</taxon>
        <taxon>Parasitiformes</taxon>
        <taxon>Ixodida</taxon>
        <taxon>Ixodoidea</taxon>
        <taxon>Ixodidae</taxon>
        <taxon>Haemaphysalinae</taxon>
        <taxon>Haemaphysalis</taxon>
    </lineage>
</organism>
<dbReference type="PANTHER" id="PTHR42735">
    <property type="match status" value="1"/>
</dbReference>
<dbReference type="EMBL" id="JABSTR010000001">
    <property type="protein sequence ID" value="KAH9360128.1"/>
    <property type="molecule type" value="Genomic_DNA"/>
</dbReference>
<reference evidence="4 5" key="1">
    <citation type="journal article" date="2020" name="Cell">
        <title>Large-Scale Comparative Analyses of Tick Genomes Elucidate Their Genetic Diversity and Vector Capacities.</title>
        <authorList>
            <consortium name="Tick Genome and Microbiome Consortium (TIGMIC)"/>
            <person name="Jia N."/>
            <person name="Wang J."/>
            <person name="Shi W."/>
            <person name="Du L."/>
            <person name="Sun Y."/>
            <person name="Zhan W."/>
            <person name="Jiang J.F."/>
            <person name="Wang Q."/>
            <person name="Zhang B."/>
            <person name="Ji P."/>
            <person name="Bell-Sakyi L."/>
            <person name="Cui X.M."/>
            <person name="Yuan T.T."/>
            <person name="Jiang B.G."/>
            <person name="Yang W.F."/>
            <person name="Lam T.T."/>
            <person name="Chang Q.C."/>
            <person name="Ding S.J."/>
            <person name="Wang X.J."/>
            <person name="Zhu J.G."/>
            <person name="Ruan X.D."/>
            <person name="Zhao L."/>
            <person name="Wei J.T."/>
            <person name="Ye R.Z."/>
            <person name="Que T.C."/>
            <person name="Du C.H."/>
            <person name="Zhou Y.H."/>
            <person name="Cheng J.X."/>
            <person name="Dai P.F."/>
            <person name="Guo W.B."/>
            <person name="Han X.H."/>
            <person name="Huang E.J."/>
            <person name="Li L.F."/>
            <person name="Wei W."/>
            <person name="Gao Y.C."/>
            <person name="Liu J.Z."/>
            <person name="Shao H.Z."/>
            <person name="Wang X."/>
            <person name="Wang C.C."/>
            <person name="Yang T.C."/>
            <person name="Huo Q.B."/>
            <person name="Li W."/>
            <person name="Chen H.Y."/>
            <person name="Chen S.E."/>
            <person name="Zhou L.G."/>
            <person name="Ni X.B."/>
            <person name="Tian J.H."/>
            <person name="Sheng Y."/>
            <person name="Liu T."/>
            <person name="Pan Y.S."/>
            <person name="Xia L.Y."/>
            <person name="Li J."/>
            <person name="Zhao F."/>
            <person name="Cao W.C."/>
        </authorList>
    </citation>
    <scope>NUCLEOTIDE SEQUENCE [LARGE SCALE GENOMIC DNA]</scope>
    <source>
        <strain evidence="4">HaeL-2018</strain>
    </source>
</reference>
<dbReference type="Proteomes" id="UP000821853">
    <property type="component" value="Chromosome 1"/>
</dbReference>
<dbReference type="InterPro" id="IPR015424">
    <property type="entry name" value="PyrdxlP-dep_Trfase"/>
</dbReference>
<dbReference type="GO" id="GO:0030149">
    <property type="term" value="P:sphingolipid catabolic process"/>
    <property type="evidence" value="ECO:0007669"/>
    <property type="project" value="TreeGrafter"/>
</dbReference>
<name>A0A9J6FC18_HAELO</name>